<comment type="caution">
    <text evidence="1">The sequence shown here is derived from an EMBL/GenBank/DDBJ whole genome shotgun (WGS) entry which is preliminary data.</text>
</comment>
<organism evidence="1 2">
    <name type="scientific">Sedimenticola selenatireducens</name>
    <dbReference type="NCBI Taxonomy" id="191960"/>
    <lineage>
        <taxon>Bacteria</taxon>
        <taxon>Pseudomonadati</taxon>
        <taxon>Pseudomonadota</taxon>
        <taxon>Gammaproteobacteria</taxon>
        <taxon>Chromatiales</taxon>
        <taxon>Sedimenticolaceae</taxon>
        <taxon>Sedimenticola</taxon>
    </lineage>
</organism>
<gene>
    <name evidence="1" type="ORF">FHP88_07820</name>
</gene>
<accession>A0A557SEQ3</accession>
<protein>
    <submittedName>
        <fullName evidence="1">DUF3800 domain-containing protein</fullName>
    </submittedName>
</protein>
<dbReference type="RefSeq" id="WP_144358478.1">
    <property type="nucleotide sequence ID" value="NZ_VMNH01000007.1"/>
</dbReference>
<dbReference type="EMBL" id="VMNH01000007">
    <property type="protein sequence ID" value="TVO75898.1"/>
    <property type="molecule type" value="Genomic_DNA"/>
</dbReference>
<dbReference type="OrthoDB" id="507950at2"/>
<evidence type="ECO:0000313" key="2">
    <source>
        <dbReference type="Proteomes" id="UP000316649"/>
    </source>
</evidence>
<dbReference type="Proteomes" id="UP000316649">
    <property type="component" value="Unassembled WGS sequence"/>
</dbReference>
<name>A0A557SEQ3_9GAMM</name>
<dbReference type="InterPro" id="IPR024524">
    <property type="entry name" value="DUF3800"/>
</dbReference>
<keyword evidence="2" id="KW-1185">Reference proteome</keyword>
<sequence length="301" mass="34598">MSEDKKADKPPLGEDHQLPLFEFDAEIKALTHEPAAEDEARTEESPFSRHIVYVDESGDHNLQSIDQSYPIFVLAFCVFHKRHYSEAIVPALEKFKFNHFGHDQVVLHENEIRRRKGVFNIFQSREHQHSFMDELTGIIEFSNFILISATIDKRSLSKQDASDNAYHIALGLCMETLYEFLQEKGEHEKKTHIVVECRGSKEDTELELEFRRICDGNNRMGIPLPFEILFADKKVMSSGLQLADLVARPIGLKTLRPEQDNRAFEVLKKKFYCDGGREDVGQGYEGLGMKIFPAPKSEKPR</sequence>
<dbReference type="AlphaFoldDB" id="A0A557SEQ3"/>
<proteinExistence type="predicted"/>
<evidence type="ECO:0000313" key="1">
    <source>
        <dbReference type="EMBL" id="TVO75898.1"/>
    </source>
</evidence>
<reference evidence="1 2" key="1">
    <citation type="submission" date="2019-07" db="EMBL/GenBank/DDBJ databases">
        <title>The pathways for chlorine oxyanion respiration interact through the shared metabolite chlorate.</title>
        <authorList>
            <person name="Barnum T.P."/>
            <person name="Cheng Y."/>
            <person name="Hill K.A."/>
            <person name="Lucas L.N."/>
            <person name="Carlson H.K."/>
            <person name="Coates J.D."/>
        </authorList>
    </citation>
    <scope>NUCLEOTIDE SEQUENCE [LARGE SCALE GENOMIC DNA]</scope>
    <source>
        <strain evidence="1 2">BK-1</strain>
    </source>
</reference>
<dbReference type="Pfam" id="PF12686">
    <property type="entry name" value="DUF3800"/>
    <property type="match status" value="1"/>
</dbReference>